<accession>A0A195CK34</accession>
<proteinExistence type="predicted"/>
<protein>
    <submittedName>
        <fullName evidence="1">Uncharacterized protein</fullName>
    </submittedName>
</protein>
<dbReference type="EMBL" id="KQ977720">
    <property type="protein sequence ID" value="KYN00434.1"/>
    <property type="molecule type" value="Genomic_DNA"/>
</dbReference>
<evidence type="ECO:0000313" key="1">
    <source>
        <dbReference type="EMBL" id="KYN00434.1"/>
    </source>
</evidence>
<name>A0A195CK34_9HYME</name>
<evidence type="ECO:0000313" key="2">
    <source>
        <dbReference type="Proteomes" id="UP000078542"/>
    </source>
</evidence>
<dbReference type="AlphaFoldDB" id="A0A195CK34"/>
<keyword evidence="2" id="KW-1185">Reference proteome</keyword>
<sequence>MIDLNVKAVIRGSLFGLNPVPVITMYCASKYAVQPLENMCTKTEVRVVIMCSDVKKVLKQITNHVAHVILIVESNPPNTVNFFSSSERLLLLPQLRTCLILFSSI</sequence>
<dbReference type="Proteomes" id="UP000078542">
    <property type="component" value="Unassembled WGS sequence"/>
</dbReference>
<organism evidence="1 2">
    <name type="scientific">Cyphomyrmex costatus</name>
    <dbReference type="NCBI Taxonomy" id="456900"/>
    <lineage>
        <taxon>Eukaryota</taxon>
        <taxon>Metazoa</taxon>
        <taxon>Ecdysozoa</taxon>
        <taxon>Arthropoda</taxon>
        <taxon>Hexapoda</taxon>
        <taxon>Insecta</taxon>
        <taxon>Pterygota</taxon>
        <taxon>Neoptera</taxon>
        <taxon>Endopterygota</taxon>
        <taxon>Hymenoptera</taxon>
        <taxon>Apocrita</taxon>
        <taxon>Aculeata</taxon>
        <taxon>Formicoidea</taxon>
        <taxon>Formicidae</taxon>
        <taxon>Myrmicinae</taxon>
        <taxon>Cyphomyrmex</taxon>
    </lineage>
</organism>
<gene>
    <name evidence="1" type="ORF">ALC62_08738</name>
</gene>
<reference evidence="1 2" key="1">
    <citation type="submission" date="2016-03" db="EMBL/GenBank/DDBJ databases">
        <title>Cyphomyrmex costatus WGS genome.</title>
        <authorList>
            <person name="Nygaard S."/>
            <person name="Hu H."/>
            <person name="Boomsma J."/>
            <person name="Zhang G."/>
        </authorList>
    </citation>
    <scope>NUCLEOTIDE SEQUENCE [LARGE SCALE GENOMIC DNA]</scope>
    <source>
        <strain evidence="1">MS0001</strain>
        <tissue evidence="1">Whole body</tissue>
    </source>
</reference>
<dbReference type="STRING" id="456900.A0A195CK34"/>